<feature type="transmembrane region" description="Helical" evidence="1">
    <location>
        <begin position="106"/>
        <end position="125"/>
    </location>
</feature>
<keyword evidence="1" id="KW-0472">Membrane</keyword>
<dbReference type="AlphaFoldDB" id="A0A8H7DB51"/>
<evidence type="ECO:0000313" key="2">
    <source>
        <dbReference type="EMBL" id="KAF7368994.1"/>
    </source>
</evidence>
<keyword evidence="1" id="KW-0812">Transmembrane</keyword>
<accession>A0A8H7DB51</accession>
<evidence type="ECO:0000256" key="1">
    <source>
        <dbReference type="SAM" id="Phobius"/>
    </source>
</evidence>
<proteinExistence type="predicted"/>
<dbReference type="Proteomes" id="UP000620124">
    <property type="component" value="Unassembled WGS sequence"/>
</dbReference>
<name>A0A8H7DB51_9AGAR</name>
<keyword evidence="1" id="KW-1133">Transmembrane helix</keyword>
<sequence>MPVFSSGRNFRVDAAEINNVHGTIRRVRSPTTVTFGASSTQTGSASHDNGPAMNYHRYGTGMFEGSTDYYIRTARIDNVTGLSENIDSPTTVSFGSGEAVTTTPYYMYKTGIVVVTMMIMMYSYFSLHVRLVWLQ</sequence>
<evidence type="ECO:0000313" key="3">
    <source>
        <dbReference type="Proteomes" id="UP000620124"/>
    </source>
</evidence>
<comment type="caution">
    <text evidence="2">The sequence shown here is derived from an EMBL/GenBank/DDBJ whole genome shotgun (WGS) entry which is preliminary data.</text>
</comment>
<organism evidence="2 3">
    <name type="scientific">Mycena venus</name>
    <dbReference type="NCBI Taxonomy" id="2733690"/>
    <lineage>
        <taxon>Eukaryota</taxon>
        <taxon>Fungi</taxon>
        <taxon>Dikarya</taxon>
        <taxon>Basidiomycota</taxon>
        <taxon>Agaricomycotina</taxon>
        <taxon>Agaricomycetes</taxon>
        <taxon>Agaricomycetidae</taxon>
        <taxon>Agaricales</taxon>
        <taxon>Marasmiineae</taxon>
        <taxon>Mycenaceae</taxon>
        <taxon>Mycena</taxon>
    </lineage>
</organism>
<reference evidence="2" key="1">
    <citation type="submission" date="2020-05" db="EMBL/GenBank/DDBJ databases">
        <title>Mycena genomes resolve the evolution of fungal bioluminescence.</title>
        <authorList>
            <person name="Tsai I.J."/>
        </authorList>
    </citation>
    <scope>NUCLEOTIDE SEQUENCE</scope>
    <source>
        <strain evidence="2">CCC161011</strain>
    </source>
</reference>
<gene>
    <name evidence="2" type="ORF">MVEN_00226000</name>
</gene>
<dbReference type="EMBL" id="JACAZI010000002">
    <property type="protein sequence ID" value="KAF7368994.1"/>
    <property type="molecule type" value="Genomic_DNA"/>
</dbReference>
<keyword evidence="3" id="KW-1185">Reference proteome</keyword>
<protein>
    <submittedName>
        <fullName evidence="2">Uncharacterized protein</fullName>
    </submittedName>
</protein>